<keyword evidence="3" id="KW-1185">Reference proteome</keyword>
<dbReference type="PANTHER" id="PTHR43433">
    <property type="entry name" value="HYDROLASE, ALPHA/BETA FOLD FAMILY PROTEIN"/>
    <property type="match status" value="1"/>
</dbReference>
<dbReference type="RefSeq" id="WP_167126836.1">
    <property type="nucleotide sequence ID" value="NZ_JAAQQR010000005.1"/>
</dbReference>
<evidence type="ECO:0000313" key="3">
    <source>
        <dbReference type="Proteomes" id="UP001429601"/>
    </source>
</evidence>
<organism evidence="2 3">
    <name type="scientific">Luteibacter jiangsuensis</name>
    <dbReference type="NCBI Taxonomy" id="637577"/>
    <lineage>
        <taxon>Bacteria</taxon>
        <taxon>Pseudomonadati</taxon>
        <taxon>Pseudomonadota</taxon>
        <taxon>Gammaproteobacteria</taxon>
        <taxon>Lysobacterales</taxon>
        <taxon>Rhodanobacteraceae</taxon>
        <taxon>Luteibacter</taxon>
    </lineage>
</organism>
<dbReference type="SUPFAM" id="SSF53474">
    <property type="entry name" value="alpha/beta-Hydrolases"/>
    <property type="match status" value="1"/>
</dbReference>
<gene>
    <name evidence="2" type="ORF">HBF26_12460</name>
</gene>
<dbReference type="Proteomes" id="UP001429601">
    <property type="component" value="Unassembled WGS sequence"/>
</dbReference>
<sequence>MNAAPFQDDDLTHFAAHGIPPLPASMSSGFVVNENARIWYASVGAGVPVVLLHGGLGNADNWGHQVPALVDAGYRAVLIDSRGQGRSTRDARPYSYELMASDTRAVMDALGIAKAAFVGWSDGADIALVLSRETPARSAGVFFFACNVDGTGVKPFQASALIDLVYDHHVRDYARLSPLPDAFDAMRDDLGLMQASQPGYGASELEDVTVPVWSVLGEHDEFIERGHAKAIARSVPRARFVLLPGVGHFAPLQRPQSFNGVMLAFLDEIHGRRIRDEG</sequence>
<comment type="caution">
    <text evidence="2">The sequence shown here is derived from an EMBL/GenBank/DDBJ whole genome shotgun (WGS) entry which is preliminary data.</text>
</comment>
<proteinExistence type="predicted"/>
<feature type="domain" description="AB hydrolase-1" evidence="1">
    <location>
        <begin position="48"/>
        <end position="141"/>
    </location>
</feature>
<dbReference type="InterPro" id="IPR000073">
    <property type="entry name" value="AB_hydrolase_1"/>
</dbReference>
<keyword evidence="2" id="KW-0378">Hydrolase</keyword>
<dbReference type="GO" id="GO:0016787">
    <property type="term" value="F:hydrolase activity"/>
    <property type="evidence" value="ECO:0007669"/>
    <property type="project" value="UniProtKB-KW"/>
</dbReference>
<reference evidence="2 3" key="1">
    <citation type="journal article" date="2011" name="Curr. Microbiol.">
        <title>Luteibacter jiangsuensis sp. nov.: a methamidophos-degrading bacterium isolated from a methamidophos-manufacturing factory.</title>
        <authorList>
            <person name="Wang L."/>
            <person name="Wang G.L."/>
            <person name="Li S.P."/>
            <person name="Jiang J.D."/>
        </authorList>
    </citation>
    <scope>NUCLEOTIDE SEQUENCE [LARGE SCALE GENOMIC DNA]</scope>
    <source>
        <strain evidence="2 3">CGMCC 1.10133</strain>
    </source>
</reference>
<evidence type="ECO:0000259" key="1">
    <source>
        <dbReference type="Pfam" id="PF00561"/>
    </source>
</evidence>
<dbReference type="InterPro" id="IPR050471">
    <property type="entry name" value="AB_hydrolase"/>
</dbReference>
<dbReference type="Gene3D" id="3.40.50.1820">
    <property type="entry name" value="alpha/beta hydrolase"/>
    <property type="match status" value="1"/>
</dbReference>
<dbReference type="InterPro" id="IPR029058">
    <property type="entry name" value="AB_hydrolase_fold"/>
</dbReference>
<dbReference type="EMBL" id="JAAQQR010000005">
    <property type="protein sequence ID" value="NID05703.1"/>
    <property type="molecule type" value="Genomic_DNA"/>
</dbReference>
<dbReference type="Pfam" id="PF00561">
    <property type="entry name" value="Abhydrolase_1"/>
    <property type="match status" value="1"/>
</dbReference>
<dbReference type="PANTHER" id="PTHR43433:SF5">
    <property type="entry name" value="AB HYDROLASE-1 DOMAIN-CONTAINING PROTEIN"/>
    <property type="match status" value="1"/>
</dbReference>
<protein>
    <submittedName>
        <fullName evidence="2">Alpha/beta hydrolase</fullName>
    </submittedName>
</protein>
<evidence type="ECO:0000313" key="2">
    <source>
        <dbReference type="EMBL" id="NID05703.1"/>
    </source>
</evidence>
<accession>A0ABX0Q5S6</accession>
<name>A0ABX0Q5S6_9GAMM</name>